<feature type="transmembrane region" description="Helical" evidence="1">
    <location>
        <begin position="12"/>
        <end position="30"/>
    </location>
</feature>
<evidence type="ECO:0000313" key="2">
    <source>
        <dbReference type="EMBL" id="QHS90946.1"/>
    </source>
</evidence>
<keyword evidence="1" id="KW-0812">Transmembrane</keyword>
<name>A0A6C0BFM9_9ZZZZ</name>
<feature type="transmembrane region" description="Helical" evidence="1">
    <location>
        <begin position="42"/>
        <end position="63"/>
    </location>
</feature>
<protein>
    <submittedName>
        <fullName evidence="2">Uncharacterized protein</fullName>
    </submittedName>
</protein>
<accession>A0A6C0BFM9</accession>
<sequence length="84" mass="8665">MMGYGFAEIVNRIIKYLIEGLVIAAAAIFIPKKALPFDEVATLAVLAAVVFAILDAVSPSVGVTARQGAGFGLGANLVGFPARM</sequence>
<proteinExistence type="predicted"/>
<organism evidence="2">
    <name type="scientific">viral metagenome</name>
    <dbReference type="NCBI Taxonomy" id="1070528"/>
    <lineage>
        <taxon>unclassified sequences</taxon>
        <taxon>metagenomes</taxon>
        <taxon>organismal metagenomes</taxon>
    </lineage>
</organism>
<evidence type="ECO:0000256" key="1">
    <source>
        <dbReference type="SAM" id="Phobius"/>
    </source>
</evidence>
<dbReference type="EMBL" id="MN739154">
    <property type="protein sequence ID" value="QHS90946.1"/>
    <property type="molecule type" value="Genomic_DNA"/>
</dbReference>
<dbReference type="AlphaFoldDB" id="A0A6C0BFM9"/>
<keyword evidence="1" id="KW-1133">Transmembrane helix</keyword>
<reference evidence="2" key="1">
    <citation type="journal article" date="2020" name="Nature">
        <title>Giant virus diversity and host interactions through global metagenomics.</title>
        <authorList>
            <person name="Schulz F."/>
            <person name="Roux S."/>
            <person name="Paez-Espino D."/>
            <person name="Jungbluth S."/>
            <person name="Walsh D.A."/>
            <person name="Denef V.J."/>
            <person name="McMahon K.D."/>
            <person name="Konstantinidis K.T."/>
            <person name="Eloe-Fadrosh E.A."/>
            <person name="Kyrpides N.C."/>
            <person name="Woyke T."/>
        </authorList>
    </citation>
    <scope>NUCLEOTIDE SEQUENCE</scope>
    <source>
        <strain evidence="2">GVMAG-M-3300013004-44</strain>
    </source>
</reference>
<keyword evidence="1" id="KW-0472">Membrane</keyword>